<evidence type="ECO:0000259" key="2">
    <source>
        <dbReference type="SMART" id="SM00363"/>
    </source>
</evidence>
<keyword evidence="1" id="KW-0694">RNA-binding</keyword>
<accession>A0A1T5MKW7</accession>
<dbReference type="Proteomes" id="UP000190285">
    <property type="component" value="Unassembled WGS sequence"/>
</dbReference>
<evidence type="ECO:0000313" key="3">
    <source>
        <dbReference type="EMBL" id="SKC88862.1"/>
    </source>
</evidence>
<dbReference type="OrthoDB" id="9811532at2"/>
<protein>
    <submittedName>
        <fullName evidence="3">Ribosome-associated protein</fullName>
    </submittedName>
</protein>
<name>A0A1T5MKW7_9FIRM</name>
<dbReference type="SUPFAM" id="SSF55174">
    <property type="entry name" value="Alpha-L RNA-binding motif"/>
    <property type="match status" value="1"/>
</dbReference>
<dbReference type="RefSeq" id="WP_079495510.1">
    <property type="nucleotide sequence ID" value="NZ_FUZT01000018.1"/>
</dbReference>
<dbReference type="CDD" id="cd00165">
    <property type="entry name" value="S4"/>
    <property type="match status" value="1"/>
</dbReference>
<evidence type="ECO:0000313" key="4">
    <source>
        <dbReference type="Proteomes" id="UP000190285"/>
    </source>
</evidence>
<dbReference type="SMART" id="SM00363">
    <property type="entry name" value="S4"/>
    <property type="match status" value="1"/>
</dbReference>
<evidence type="ECO:0000256" key="1">
    <source>
        <dbReference type="PROSITE-ProRule" id="PRU00182"/>
    </source>
</evidence>
<dbReference type="GO" id="GO:0003723">
    <property type="term" value="F:RNA binding"/>
    <property type="evidence" value="ECO:0007669"/>
    <property type="project" value="UniProtKB-KW"/>
</dbReference>
<dbReference type="InterPro" id="IPR002942">
    <property type="entry name" value="S4_RNA-bd"/>
</dbReference>
<dbReference type="Pfam" id="PF13275">
    <property type="entry name" value="S4_2"/>
    <property type="match status" value="1"/>
</dbReference>
<reference evidence="3 4" key="1">
    <citation type="submission" date="2017-02" db="EMBL/GenBank/DDBJ databases">
        <authorList>
            <person name="Peterson S.W."/>
        </authorList>
    </citation>
    <scope>NUCLEOTIDE SEQUENCE [LARGE SCALE GENOMIC DNA]</scope>
    <source>
        <strain evidence="3 4">M1</strain>
    </source>
</reference>
<dbReference type="STRING" id="36842.SAMN02194393_04929"/>
<dbReference type="Gene3D" id="3.10.290.10">
    <property type="entry name" value="RNA-binding S4 domain"/>
    <property type="match status" value="1"/>
</dbReference>
<dbReference type="PROSITE" id="PS50889">
    <property type="entry name" value="S4"/>
    <property type="match status" value="1"/>
</dbReference>
<organism evidence="3 4">
    <name type="scientific">Maledivibacter halophilus</name>
    <dbReference type="NCBI Taxonomy" id="36842"/>
    <lineage>
        <taxon>Bacteria</taxon>
        <taxon>Bacillati</taxon>
        <taxon>Bacillota</taxon>
        <taxon>Clostridia</taxon>
        <taxon>Peptostreptococcales</taxon>
        <taxon>Caminicellaceae</taxon>
        <taxon>Maledivibacter</taxon>
    </lineage>
</organism>
<dbReference type="AlphaFoldDB" id="A0A1T5MKW7"/>
<keyword evidence="4" id="KW-1185">Reference proteome</keyword>
<dbReference type="EMBL" id="FUZT01000018">
    <property type="protein sequence ID" value="SKC88862.1"/>
    <property type="molecule type" value="Genomic_DNA"/>
</dbReference>
<feature type="domain" description="RNA-binding S4" evidence="2">
    <location>
        <begin position="11"/>
        <end position="69"/>
    </location>
</feature>
<sequence length="71" mass="8082">MKEILIETEYIRMDQLLKYANIVGSGGEAKILIKEGLVKVNGEVVTQRGKKIKNKDIIEIEDIKLKVLNKK</sequence>
<gene>
    <name evidence="3" type="ORF">SAMN02194393_04929</name>
</gene>
<dbReference type="InterPro" id="IPR036986">
    <property type="entry name" value="S4_RNA-bd_sf"/>
</dbReference>
<proteinExistence type="predicted"/>